<sequence>MMDSNHVLDLLGNLITQLKGYAARLPAVVHLNMLPGGLKPKPEAVETYEQTLSRFRGQAGGTPYRRLTPLFMDSLEAFEAGNLLGTVQPLLAVLDHLEQMARDKDILMSPADTKRMAEYRAHLHKILPGNEPELEGAGKGMV</sequence>
<keyword evidence="2" id="KW-1185">Reference proteome</keyword>
<evidence type="ECO:0000313" key="1">
    <source>
        <dbReference type="EMBL" id="CAI4030168.1"/>
    </source>
</evidence>
<organism evidence="1 2">
    <name type="scientific">Nitrospira tepida</name>
    <dbReference type="NCBI Taxonomy" id="2973512"/>
    <lineage>
        <taxon>Bacteria</taxon>
        <taxon>Pseudomonadati</taxon>
        <taxon>Nitrospirota</taxon>
        <taxon>Nitrospiria</taxon>
        <taxon>Nitrospirales</taxon>
        <taxon>Nitrospiraceae</taxon>
        <taxon>Nitrospira</taxon>
    </lineage>
</organism>
<reference evidence="1" key="1">
    <citation type="submission" date="2022-10" db="EMBL/GenBank/DDBJ databases">
        <authorList>
            <person name="Koch H."/>
        </authorList>
    </citation>
    <scope>NUCLEOTIDE SEQUENCE</scope>
    <source>
        <strain evidence="1">DNF</strain>
    </source>
</reference>
<name>A0AA86MW72_9BACT</name>
<protein>
    <submittedName>
        <fullName evidence="1">Uncharacterized protein</fullName>
    </submittedName>
</protein>
<proteinExistence type="predicted"/>
<evidence type="ECO:0000313" key="2">
    <source>
        <dbReference type="Proteomes" id="UP001179121"/>
    </source>
</evidence>
<gene>
    <name evidence="1" type="ORF">DNFV4_00593</name>
</gene>
<accession>A0AA86MW72</accession>
<dbReference type="AlphaFoldDB" id="A0AA86MW72"/>
<dbReference type="Proteomes" id="UP001179121">
    <property type="component" value="Chromosome"/>
</dbReference>
<dbReference type="KEGG" id="nti:DNFV4_00593"/>
<dbReference type="EMBL" id="OX365700">
    <property type="protein sequence ID" value="CAI4030168.1"/>
    <property type="molecule type" value="Genomic_DNA"/>
</dbReference>
<dbReference type="RefSeq" id="WP_289267168.1">
    <property type="nucleotide sequence ID" value="NZ_OX365700.1"/>
</dbReference>